<dbReference type="SMART" id="SM00028">
    <property type="entry name" value="TPR"/>
    <property type="match status" value="4"/>
</dbReference>
<dbReference type="Proteomes" id="UP001557470">
    <property type="component" value="Unassembled WGS sequence"/>
</dbReference>
<dbReference type="SUPFAM" id="SSF48452">
    <property type="entry name" value="TPR-like"/>
    <property type="match status" value="1"/>
</dbReference>
<dbReference type="CDD" id="cd16513">
    <property type="entry name" value="RING-HC_LONFs_rpt1"/>
    <property type="match status" value="1"/>
</dbReference>
<dbReference type="InterPro" id="IPR001841">
    <property type="entry name" value="Znf_RING"/>
</dbReference>
<evidence type="ECO:0000313" key="7">
    <source>
        <dbReference type="EMBL" id="KAL0973969.1"/>
    </source>
</evidence>
<dbReference type="PROSITE" id="PS50089">
    <property type="entry name" value="ZF_RING_2"/>
    <property type="match status" value="1"/>
</dbReference>
<feature type="domain" description="RING-type" evidence="6">
    <location>
        <begin position="118"/>
        <end position="155"/>
    </location>
</feature>
<evidence type="ECO:0000259" key="6">
    <source>
        <dbReference type="PROSITE" id="PS50089"/>
    </source>
</evidence>
<dbReference type="PANTHER" id="PTHR23327">
    <property type="entry name" value="RING FINGER PROTEIN 127"/>
    <property type="match status" value="1"/>
</dbReference>
<keyword evidence="2 4" id="KW-0863">Zinc-finger</keyword>
<gene>
    <name evidence="7" type="ORF">UPYG_G00213670</name>
</gene>
<proteinExistence type="predicted"/>
<dbReference type="EMBL" id="JAGEUA010000006">
    <property type="protein sequence ID" value="KAL0973969.1"/>
    <property type="molecule type" value="Genomic_DNA"/>
</dbReference>
<keyword evidence="1" id="KW-0479">Metal-binding</keyword>
<reference evidence="7 8" key="1">
    <citation type="submission" date="2024-06" db="EMBL/GenBank/DDBJ databases">
        <authorList>
            <person name="Pan Q."/>
            <person name="Wen M."/>
            <person name="Jouanno E."/>
            <person name="Zahm M."/>
            <person name="Klopp C."/>
            <person name="Cabau C."/>
            <person name="Louis A."/>
            <person name="Berthelot C."/>
            <person name="Parey E."/>
            <person name="Roest Crollius H."/>
            <person name="Montfort J."/>
            <person name="Robinson-Rechavi M."/>
            <person name="Bouchez O."/>
            <person name="Lampietro C."/>
            <person name="Lopez Roques C."/>
            <person name="Donnadieu C."/>
            <person name="Postlethwait J."/>
            <person name="Bobe J."/>
            <person name="Verreycken H."/>
            <person name="Guiguen Y."/>
        </authorList>
    </citation>
    <scope>NUCLEOTIDE SEQUENCE [LARGE SCALE GENOMIC DNA]</scope>
    <source>
        <strain evidence="7">Up_M1</strain>
        <tissue evidence="7">Testis</tissue>
    </source>
</reference>
<dbReference type="Pfam" id="PF13445">
    <property type="entry name" value="zf-RING_UBOX"/>
    <property type="match status" value="1"/>
</dbReference>
<dbReference type="PROSITE" id="PS50005">
    <property type="entry name" value="TPR"/>
    <property type="match status" value="1"/>
</dbReference>
<dbReference type="PANTHER" id="PTHR23327:SF41">
    <property type="entry name" value="LON PEPTIDASE N-TERMINAL DOMAIN AND RING FINGER PROTEIN 3"/>
    <property type="match status" value="1"/>
</dbReference>
<dbReference type="SUPFAM" id="SSF57850">
    <property type="entry name" value="RING/U-box"/>
    <property type="match status" value="1"/>
</dbReference>
<keyword evidence="5" id="KW-0802">TPR repeat</keyword>
<keyword evidence="8" id="KW-1185">Reference proteome</keyword>
<accession>A0ABD0WKC1</accession>
<evidence type="ECO:0000256" key="2">
    <source>
        <dbReference type="ARBA" id="ARBA00022771"/>
    </source>
</evidence>
<sequence length="482" mass="54305">METESTDVMLLLAAEAFQTRNFMLAADIYECQLLHLRDPSTQQDLLLKRADSLAFAGRLTEAFDLYRKASEIGRLQPHQLENLIEYLSNNIKRKDATESQNSCQETNTDCVEYDAFACKICYGFLYEPVTLPCGHCFCKKCLDREKRPVCCKECNDSAKLNDVENYRVNVVLSNLLSKWFPIQLHAVLLRREGNGLYAEKRMDAALEKYDEAIKIAPSDHVLYSNRSQINSCLNNTEAALSDAEMACKLMPLWSKGHVKKAQALFSLGKCEEALREYLIVISLDPESNLAKTEAQNILSDLLAPVTDQVHNRILDCTSLLSSRTRIKGGLLNTSNCIQTTTLSPKSYKDCKNVFPFEEKLTVLQKLSESKTDSSFETLASSKKKDEDQVNLSACHPTVIDRSVFLKRKRSSSEDSQVDNGEIGKRSKSEVIQIEDATSWSVVVSDLIDPTDLECSLCIRLTQVIDLIQVIKILTFLSDSMKQ</sequence>
<organism evidence="7 8">
    <name type="scientific">Umbra pygmaea</name>
    <name type="common">Eastern mudminnow</name>
    <dbReference type="NCBI Taxonomy" id="75934"/>
    <lineage>
        <taxon>Eukaryota</taxon>
        <taxon>Metazoa</taxon>
        <taxon>Chordata</taxon>
        <taxon>Craniata</taxon>
        <taxon>Vertebrata</taxon>
        <taxon>Euteleostomi</taxon>
        <taxon>Actinopterygii</taxon>
        <taxon>Neopterygii</taxon>
        <taxon>Teleostei</taxon>
        <taxon>Protacanthopterygii</taxon>
        <taxon>Esociformes</taxon>
        <taxon>Umbridae</taxon>
        <taxon>Umbra</taxon>
    </lineage>
</organism>
<evidence type="ECO:0000313" key="8">
    <source>
        <dbReference type="Proteomes" id="UP001557470"/>
    </source>
</evidence>
<comment type="caution">
    <text evidence="7">The sequence shown here is derived from an EMBL/GenBank/DDBJ whole genome shotgun (WGS) entry which is preliminary data.</text>
</comment>
<keyword evidence="3" id="KW-0862">Zinc</keyword>
<name>A0ABD0WKC1_UMBPY</name>
<protein>
    <recommendedName>
        <fullName evidence="6">RING-type domain-containing protein</fullName>
    </recommendedName>
</protein>
<evidence type="ECO:0000256" key="5">
    <source>
        <dbReference type="PROSITE-ProRule" id="PRU00339"/>
    </source>
</evidence>
<evidence type="ECO:0000256" key="3">
    <source>
        <dbReference type="ARBA" id="ARBA00022833"/>
    </source>
</evidence>
<dbReference type="AlphaFoldDB" id="A0ABD0WKC1"/>
<dbReference type="InterPro" id="IPR011990">
    <property type="entry name" value="TPR-like_helical_dom_sf"/>
</dbReference>
<dbReference type="GO" id="GO:0008270">
    <property type="term" value="F:zinc ion binding"/>
    <property type="evidence" value="ECO:0007669"/>
    <property type="project" value="UniProtKB-KW"/>
</dbReference>
<dbReference type="InterPro" id="IPR027370">
    <property type="entry name" value="Znf-RING_euk"/>
</dbReference>
<dbReference type="SMART" id="SM00184">
    <property type="entry name" value="RING"/>
    <property type="match status" value="1"/>
</dbReference>
<dbReference type="Gene3D" id="3.30.40.10">
    <property type="entry name" value="Zinc/RING finger domain, C3HC4 (zinc finger)"/>
    <property type="match status" value="1"/>
</dbReference>
<dbReference type="Gene3D" id="1.25.40.10">
    <property type="entry name" value="Tetratricopeptide repeat domain"/>
    <property type="match status" value="2"/>
</dbReference>
<dbReference type="PROSITE" id="PS00518">
    <property type="entry name" value="ZF_RING_1"/>
    <property type="match status" value="1"/>
</dbReference>
<dbReference type="GO" id="GO:0005737">
    <property type="term" value="C:cytoplasm"/>
    <property type="evidence" value="ECO:0007669"/>
    <property type="project" value="UniProtKB-ARBA"/>
</dbReference>
<evidence type="ECO:0000256" key="4">
    <source>
        <dbReference type="PROSITE-ProRule" id="PRU00175"/>
    </source>
</evidence>
<dbReference type="InterPro" id="IPR017907">
    <property type="entry name" value="Znf_RING_CS"/>
</dbReference>
<evidence type="ECO:0000256" key="1">
    <source>
        <dbReference type="ARBA" id="ARBA00022723"/>
    </source>
</evidence>
<dbReference type="InterPro" id="IPR013083">
    <property type="entry name" value="Znf_RING/FYVE/PHD"/>
</dbReference>
<feature type="repeat" description="TPR" evidence="5">
    <location>
        <begin position="186"/>
        <end position="219"/>
    </location>
</feature>
<dbReference type="InterPro" id="IPR019734">
    <property type="entry name" value="TPR_rpt"/>
</dbReference>